<reference evidence="2 3" key="1">
    <citation type="submission" date="2019-07" db="EMBL/GenBank/DDBJ databases">
        <authorList>
            <person name="Zhu P."/>
        </authorList>
    </citation>
    <scope>NUCLEOTIDE SEQUENCE [LARGE SCALE GENOMIC DNA]</scope>
    <source>
        <strain evidence="2 3">SSL-25</strain>
    </source>
</reference>
<dbReference type="EMBL" id="CP042266">
    <property type="protein sequence ID" value="QDY78755.1"/>
    <property type="molecule type" value="Genomic_DNA"/>
</dbReference>
<proteinExistence type="predicted"/>
<evidence type="ECO:0008006" key="4">
    <source>
        <dbReference type="Google" id="ProtNLM"/>
    </source>
</evidence>
<feature type="signal peptide" evidence="1">
    <location>
        <begin position="1"/>
        <end position="22"/>
    </location>
</feature>
<dbReference type="OrthoDB" id="4330268at2"/>
<dbReference type="RefSeq" id="WP_146482072.1">
    <property type="nucleotide sequence ID" value="NZ_CP042266.1"/>
</dbReference>
<dbReference type="Proteomes" id="UP000320580">
    <property type="component" value="Chromosome"/>
</dbReference>
<keyword evidence="1" id="KW-0732">Signal</keyword>
<feature type="chain" id="PRO_5038765747" description="Secreted protein" evidence="1">
    <location>
        <begin position="23"/>
        <end position="166"/>
    </location>
</feature>
<gene>
    <name evidence="2" type="ORF">FQU76_22075</name>
</gene>
<accession>A0A5B8JA82</accession>
<keyword evidence="3" id="KW-1185">Reference proteome</keyword>
<evidence type="ECO:0000256" key="1">
    <source>
        <dbReference type="SAM" id="SignalP"/>
    </source>
</evidence>
<protein>
    <recommendedName>
        <fullName evidence="4">Secreted protein</fullName>
    </recommendedName>
</protein>
<evidence type="ECO:0000313" key="2">
    <source>
        <dbReference type="EMBL" id="QDY78755.1"/>
    </source>
</evidence>
<evidence type="ECO:0000313" key="3">
    <source>
        <dbReference type="Proteomes" id="UP000320580"/>
    </source>
</evidence>
<organism evidence="2 3">
    <name type="scientific">Streptomyces qinzhouensis</name>
    <dbReference type="NCBI Taxonomy" id="2599401"/>
    <lineage>
        <taxon>Bacteria</taxon>
        <taxon>Bacillati</taxon>
        <taxon>Actinomycetota</taxon>
        <taxon>Actinomycetes</taxon>
        <taxon>Kitasatosporales</taxon>
        <taxon>Streptomycetaceae</taxon>
        <taxon>Streptomyces</taxon>
    </lineage>
</organism>
<name>A0A5B8JA82_9ACTN</name>
<dbReference type="AlphaFoldDB" id="A0A5B8JA82"/>
<dbReference type="KEGG" id="sqz:FQU76_22075"/>
<sequence length="166" mass="16246">MKSTTRCSVAAVLACMASAVGAGSAAAVSVPVTLPLESLETVLPVPAPELSTGVPVPVPGAPQAPAHVAGRMLPYGTLPRIPLSSELPGTELGVPVTEPLGESTLGVARAGSEAADLSLATPGASLGAPLSAPRPELYGQPEPVLPEVALLTPSLRGAPAAGVLLS</sequence>